<reference evidence="2 3" key="1">
    <citation type="submission" date="2017-11" db="EMBL/GenBank/DDBJ databases">
        <title>De-novo sequencing of pomegranate (Punica granatum L.) genome.</title>
        <authorList>
            <person name="Akparov Z."/>
            <person name="Amiraslanov A."/>
            <person name="Hajiyeva S."/>
            <person name="Abbasov M."/>
            <person name="Kaur K."/>
            <person name="Hamwieh A."/>
            <person name="Solovyev V."/>
            <person name="Salamov A."/>
            <person name="Braich B."/>
            <person name="Kosarev P."/>
            <person name="Mahmoud A."/>
            <person name="Hajiyev E."/>
            <person name="Babayeva S."/>
            <person name="Izzatullayeva V."/>
            <person name="Mammadov A."/>
            <person name="Mammadov A."/>
            <person name="Sharifova S."/>
            <person name="Ojaghi J."/>
            <person name="Eynullazada K."/>
            <person name="Bayramov B."/>
            <person name="Abdulazimova A."/>
            <person name="Shahmuradov I."/>
        </authorList>
    </citation>
    <scope>NUCLEOTIDE SEQUENCE [LARGE SCALE GENOMIC DNA]</scope>
    <source>
        <strain evidence="3">cv. AG2017</strain>
        <tissue evidence="2">Leaf</tissue>
    </source>
</reference>
<proteinExistence type="predicted"/>
<keyword evidence="3" id="KW-1185">Reference proteome</keyword>
<evidence type="ECO:0000313" key="3">
    <source>
        <dbReference type="Proteomes" id="UP000233551"/>
    </source>
</evidence>
<dbReference type="Pfam" id="PF13456">
    <property type="entry name" value="RVT_3"/>
    <property type="match status" value="1"/>
</dbReference>
<feature type="domain" description="RNase H type-1" evidence="1">
    <location>
        <begin position="11"/>
        <end position="41"/>
    </location>
</feature>
<protein>
    <recommendedName>
        <fullName evidence="1">RNase H type-1 domain-containing protein</fullName>
    </recommendedName>
</protein>
<dbReference type="AlphaFoldDB" id="A0A2I0L694"/>
<gene>
    <name evidence="2" type="ORF">CRG98_003504</name>
</gene>
<name>A0A2I0L694_PUNGR</name>
<accession>A0A2I0L694</accession>
<dbReference type="InterPro" id="IPR002156">
    <property type="entry name" value="RNaseH_domain"/>
</dbReference>
<evidence type="ECO:0000313" key="2">
    <source>
        <dbReference type="EMBL" id="PKI76143.1"/>
    </source>
</evidence>
<evidence type="ECO:0000259" key="1">
    <source>
        <dbReference type="Pfam" id="PF13456"/>
    </source>
</evidence>
<dbReference type="EMBL" id="PGOL01000130">
    <property type="protein sequence ID" value="PKI76143.1"/>
    <property type="molecule type" value="Genomic_DNA"/>
</dbReference>
<dbReference type="GO" id="GO:0004523">
    <property type="term" value="F:RNA-DNA hybrid ribonuclease activity"/>
    <property type="evidence" value="ECO:0007669"/>
    <property type="project" value="InterPro"/>
</dbReference>
<organism evidence="2 3">
    <name type="scientific">Punica granatum</name>
    <name type="common">Pomegranate</name>
    <dbReference type="NCBI Taxonomy" id="22663"/>
    <lineage>
        <taxon>Eukaryota</taxon>
        <taxon>Viridiplantae</taxon>
        <taxon>Streptophyta</taxon>
        <taxon>Embryophyta</taxon>
        <taxon>Tracheophyta</taxon>
        <taxon>Spermatophyta</taxon>
        <taxon>Magnoliopsida</taxon>
        <taxon>eudicotyledons</taxon>
        <taxon>Gunneridae</taxon>
        <taxon>Pentapetalae</taxon>
        <taxon>rosids</taxon>
        <taxon>malvids</taxon>
        <taxon>Myrtales</taxon>
        <taxon>Lythraceae</taxon>
        <taxon>Punica</taxon>
    </lineage>
</organism>
<dbReference type="Proteomes" id="UP000233551">
    <property type="component" value="Unassembled WGS sequence"/>
</dbReference>
<sequence>MGIQAREVELDAKDLMQHFGSIRMKHIYCEANSVADYLARLARSNSFTTRDIIIF</sequence>
<dbReference type="GO" id="GO:0003676">
    <property type="term" value="F:nucleic acid binding"/>
    <property type="evidence" value="ECO:0007669"/>
    <property type="project" value="InterPro"/>
</dbReference>
<comment type="caution">
    <text evidence="2">The sequence shown here is derived from an EMBL/GenBank/DDBJ whole genome shotgun (WGS) entry which is preliminary data.</text>
</comment>